<reference evidence="2" key="1">
    <citation type="submission" date="2021-01" db="EMBL/GenBank/DDBJ databases">
        <title>Whole genome shotgun sequence of Actinoplanes cyaneus NBRC 14990.</title>
        <authorList>
            <person name="Komaki H."/>
            <person name="Tamura T."/>
        </authorList>
    </citation>
    <scope>NUCLEOTIDE SEQUENCE</scope>
    <source>
        <strain evidence="2">NBRC 14990</strain>
    </source>
</reference>
<dbReference type="InterPro" id="IPR001466">
    <property type="entry name" value="Beta-lactam-related"/>
</dbReference>
<dbReference type="PANTHER" id="PTHR46825:SF9">
    <property type="entry name" value="BETA-LACTAMASE-RELATED DOMAIN-CONTAINING PROTEIN"/>
    <property type="match status" value="1"/>
</dbReference>
<protein>
    <recommendedName>
        <fullName evidence="1">Beta-lactamase-related domain-containing protein</fullName>
    </recommendedName>
</protein>
<sequence>MARVEILVQQGADVIVDDTTQTRYQLASVSKQFTAAAVLLLVADGKLARDDRLGRWFGDSPPEWQNITLHHLLTHTAGLGHWEDYPMIDLAQRMEPGELLTTFHRVPLMFPPGTGWSYSSPGYVLLAHVVERAADTPYRVFLADRIFDRLGLTSTFAGSPGARPNLAVGHDAEERPVPAWELDVVGMGAGDVWSTAKDVLTWLDALESGRLLSEPHRTLMLTERARTGKGPDTSGYGYGVFVGELDGRRWWHHSGHNAGFKAYVGNIPERGRRIVVLSNTEATNAGTMEPLLA</sequence>
<dbReference type="Pfam" id="PF00144">
    <property type="entry name" value="Beta-lactamase"/>
    <property type="match status" value="1"/>
</dbReference>
<evidence type="ECO:0000313" key="2">
    <source>
        <dbReference type="EMBL" id="GID67116.1"/>
    </source>
</evidence>
<accession>A0A919MDF9</accession>
<dbReference type="EMBL" id="BOMH01000037">
    <property type="protein sequence ID" value="GID67116.1"/>
    <property type="molecule type" value="Genomic_DNA"/>
</dbReference>
<dbReference type="AlphaFoldDB" id="A0A919MDF9"/>
<proteinExistence type="predicted"/>
<feature type="domain" description="Beta-lactamase-related" evidence="1">
    <location>
        <begin position="19"/>
        <end position="284"/>
    </location>
</feature>
<dbReference type="PANTHER" id="PTHR46825">
    <property type="entry name" value="D-ALANYL-D-ALANINE-CARBOXYPEPTIDASE/ENDOPEPTIDASE AMPH"/>
    <property type="match status" value="1"/>
</dbReference>
<organism evidence="2 3">
    <name type="scientific">Actinoplanes cyaneus</name>
    <dbReference type="NCBI Taxonomy" id="52696"/>
    <lineage>
        <taxon>Bacteria</taxon>
        <taxon>Bacillati</taxon>
        <taxon>Actinomycetota</taxon>
        <taxon>Actinomycetes</taxon>
        <taxon>Micromonosporales</taxon>
        <taxon>Micromonosporaceae</taxon>
        <taxon>Actinoplanes</taxon>
    </lineage>
</organism>
<name>A0A919MDF9_9ACTN</name>
<evidence type="ECO:0000259" key="1">
    <source>
        <dbReference type="Pfam" id="PF00144"/>
    </source>
</evidence>
<keyword evidence="3" id="KW-1185">Reference proteome</keyword>
<dbReference type="Gene3D" id="3.40.710.10">
    <property type="entry name" value="DD-peptidase/beta-lactamase superfamily"/>
    <property type="match status" value="1"/>
</dbReference>
<gene>
    <name evidence="2" type="ORF">Acy02nite_49970</name>
</gene>
<evidence type="ECO:0000313" key="3">
    <source>
        <dbReference type="Proteomes" id="UP000619479"/>
    </source>
</evidence>
<dbReference type="SUPFAM" id="SSF56601">
    <property type="entry name" value="beta-lactamase/transpeptidase-like"/>
    <property type="match status" value="1"/>
</dbReference>
<dbReference type="InterPro" id="IPR050491">
    <property type="entry name" value="AmpC-like"/>
</dbReference>
<dbReference type="Proteomes" id="UP000619479">
    <property type="component" value="Unassembled WGS sequence"/>
</dbReference>
<dbReference type="InterPro" id="IPR012338">
    <property type="entry name" value="Beta-lactam/transpept-like"/>
</dbReference>
<comment type="caution">
    <text evidence="2">The sequence shown here is derived from an EMBL/GenBank/DDBJ whole genome shotgun (WGS) entry which is preliminary data.</text>
</comment>